<feature type="region of interest" description="Disordered" evidence="1">
    <location>
        <begin position="1"/>
        <end position="47"/>
    </location>
</feature>
<dbReference type="AlphaFoldDB" id="N8QFF3"/>
<dbReference type="RefSeq" id="WP_004651087.1">
    <property type="nucleotide sequence ID" value="NZ_KB849176.1"/>
</dbReference>
<evidence type="ECO:0000313" key="2">
    <source>
        <dbReference type="EMBL" id="ENU20572.1"/>
    </source>
</evidence>
<dbReference type="PATRIC" id="fig|1217715.3.peg.760"/>
<gene>
    <name evidence="2" type="ORF">F994_00798</name>
</gene>
<proteinExistence type="predicted"/>
<reference evidence="2 3" key="1">
    <citation type="submission" date="2013-02" db="EMBL/GenBank/DDBJ databases">
        <title>The Genome Sequence of Acinetobacter sp. ANC 3994.</title>
        <authorList>
            <consortium name="The Broad Institute Genome Sequencing Platform"/>
            <consortium name="The Broad Institute Genome Sequencing Center for Infectious Disease"/>
            <person name="Cerqueira G."/>
            <person name="Feldgarden M."/>
            <person name="Courvalin P."/>
            <person name="Perichon B."/>
            <person name="Grillot-Courvalin C."/>
            <person name="Clermont D."/>
            <person name="Rocha E."/>
            <person name="Yoon E.-J."/>
            <person name="Nemec A."/>
            <person name="Walker B."/>
            <person name="Young S.K."/>
            <person name="Zeng Q."/>
            <person name="Gargeya S."/>
            <person name="Fitzgerald M."/>
            <person name="Haas B."/>
            <person name="Abouelleil A."/>
            <person name="Alvarado L."/>
            <person name="Arachchi H.M."/>
            <person name="Berlin A.M."/>
            <person name="Chapman S.B."/>
            <person name="Dewar J."/>
            <person name="Goldberg J."/>
            <person name="Griggs A."/>
            <person name="Gujja S."/>
            <person name="Hansen M."/>
            <person name="Howarth C."/>
            <person name="Imamovic A."/>
            <person name="Larimer J."/>
            <person name="McCowan C."/>
            <person name="Murphy C."/>
            <person name="Neiman D."/>
            <person name="Pearson M."/>
            <person name="Priest M."/>
            <person name="Roberts A."/>
            <person name="Saif S."/>
            <person name="Shea T."/>
            <person name="Sisk P."/>
            <person name="Sykes S."/>
            <person name="Wortman J."/>
            <person name="Nusbaum C."/>
            <person name="Birren B."/>
        </authorList>
    </citation>
    <scope>NUCLEOTIDE SEQUENCE [LARGE SCALE GENOMIC DNA]</scope>
    <source>
        <strain evidence="2 3">ANC 3994</strain>
    </source>
</reference>
<comment type="caution">
    <text evidence="2">The sequence shown here is derived from an EMBL/GenBank/DDBJ whole genome shotgun (WGS) entry which is preliminary data.</text>
</comment>
<organism evidence="2 3">
    <name type="scientific">Acinetobacter bohemicus ANC 3994</name>
    <dbReference type="NCBI Taxonomy" id="1217715"/>
    <lineage>
        <taxon>Bacteria</taxon>
        <taxon>Pseudomonadati</taxon>
        <taxon>Pseudomonadota</taxon>
        <taxon>Gammaproteobacteria</taxon>
        <taxon>Moraxellales</taxon>
        <taxon>Moraxellaceae</taxon>
        <taxon>Acinetobacter</taxon>
    </lineage>
</organism>
<protein>
    <submittedName>
        <fullName evidence="2">Uncharacterized protein</fullName>
    </submittedName>
</protein>
<feature type="compositionally biased region" description="Polar residues" evidence="1">
    <location>
        <begin position="1"/>
        <end position="12"/>
    </location>
</feature>
<evidence type="ECO:0000256" key="1">
    <source>
        <dbReference type="SAM" id="MobiDB-lite"/>
    </source>
</evidence>
<sequence length="111" mass="12754">MTTSPNYKNSWTPERRRKQRERIMQNKPWLKSTGPTTEDGKKASSQNARSNFANLACAELDQLMKKQVKLLKKLSNLDFEQDLQDIENEITGIKKILGSGTTRKSLKQTNK</sequence>
<dbReference type="EMBL" id="APOH01000010">
    <property type="protein sequence ID" value="ENU20572.1"/>
    <property type="molecule type" value="Genomic_DNA"/>
</dbReference>
<dbReference type="HOGENOM" id="CLU_2204373_0_0_6"/>
<dbReference type="Proteomes" id="UP000013086">
    <property type="component" value="Unassembled WGS sequence"/>
</dbReference>
<name>N8QFF3_9GAMM</name>
<accession>N8QFF3</accession>
<dbReference type="OrthoDB" id="8781373at2"/>
<evidence type="ECO:0000313" key="3">
    <source>
        <dbReference type="Proteomes" id="UP000013086"/>
    </source>
</evidence>